<dbReference type="GO" id="GO:0005789">
    <property type="term" value="C:endoplasmic reticulum membrane"/>
    <property type="evidence" value="ECO:0007669"/>
    <property type="project" value="TreeGrafter"/>
</dbReference>
<keyword evidence="4" id="KW-1185">Reference proteome</keyword>
<dbReference type="GO" id="GO:0006890">
    <property type="term" value="P:retrograde vesicle-mediated transport, Golgi to endoplasmic reticulum"/>
    <property type="evidence" value="ECO:0007669"/>
    <property type="project" value="TreeGrafter"/>
</dbReference>
<dbReference type="Pfam" id="PF07970">
    <property type="entry name" value="COPIIcoated_ERV"/>
    <property type="match status" value="1"/>
</dbReference>
<dbReference type="PANTHER" id="PTHR10984">
    <property type="entry name" value="ENDOPLASMIC RETICULUM-GOLGI INTERMEDIATE COMPARTMENT PROTEIN"/>
    <property type="match status" value="1"/>
</dbReference>
<organism evidence="3 4">
    <name type="scientific">Funneliformis geosporum</name>
    <dbReference type="NCBI Taxonomy" id="1117311"/>
    <lineage>
        <taxon>Eukaryota</taxon>
        <taxon>Fungi</taxon>
        <taxon>Fungi incertae sedis</taxon>
        <taxon>Mucoromycota</taxon>
        <taxon>Glomeromycotina</taxon>
        <taxon>Glomeromycetes</taxon>
        <taxon>Glomerales</taxon>
        <taxon>Glomeraceae</taxon>
        <taxon>Funneliformis</taxon>
    </lineage>
</organism>
<dbReference type="OrthoDB" id="270930at2759"/>
<name>A0A9W4T6F7_9GLOM</name>
<feature type="non-terminal residue" evidence="3">
    <location>
        <position position="226"/>
    </location>
</feature>
<dbReference type="PANTHER" id="PTHR10984:SF25">
    <property type="entry name" value="ENDOPLASMIC RETICULUM-GOLGI INTERMEDIATE COMPARTMENT PROTEIN 3"/>
    <property type="match status" value="1"/>
</dbReference>
<dbReference type="Proteomes" id="UP001153678">
    <property type="component" value="Unassembled WGS sequence"/>
</dbReference>
<evidence type="ECO:0000313" key="4">
    <source>
        <dbReference type="Proteomes" id="UP001153678"/>
    </source>
</evidence>
<feature type="domain" description="Endoplasmic reticulum vesicle transporter C-terminal" evidence="2">
    <location>
        <begin position="70"/>
        <end position="145"/>
    </location>
</feature>
<gene>
    <name evidence="3" type="ORF">FWILDA_LOCUS16710</name>
</gene>
<dbReference type="AlphaFoldDB" id="A0A9W4T6F7"/>
<comment type="caution">
    <text evidence="3">The sequence shown here is derived from an EMBL/GenBank/DDBJ whole genome shotgun (WGS) entry which is preliminary data.</text>
</comment>
<dbReference type="GO" id="GO:0030134">
    <property type="term" value="C:COPII-coated ER to Golgi transport vesicle"/>
    <property type="evidence" value="ECO:0007669"/>
    <property type="project" value="TreeGrafter"/>
</dbReference>
<sequence length="226" mass="25340">MSFWTHERATNVIEVTADNFIIDLSTDLCILLWSEFSDYRTPEIKPQLVVDNSRKQRLAQGIDEPFCGSCYGGEAPESGCCNTCDEVSEAYIKKGWSFNDPDSINQCVEVGWKEKVLVQSKEGCNVADSVRVNKVAGNFHLAPVQGAVNPLDRIGRTVSQLVEGLIEVVSKVQNRKLESPMSKVDYVNSEESVLLELTLRNFMIIRTHTEAMEAKEKKSILTFDLD</sequence>
<reference evidence="3" key="1">
    <citation type="submission" date="2022-08" db="EMBL/GenBank/DDBJ databases">
        <authorList>
            <person name="Kallberg Y."/>
            <person name="Tangrot J."/>
            <person name="Rosling A."/>
        </authorList>
    </citation>
    <scope>NUCLEOTIDE SEQUENCE</scope>
    <source>
        <strain evidence="3">Wild A</strain>
    </source>
</reference>
<evidence type="ECO:0000313" key="3">
    <source>
        <dbReference type="EMBL" id="CAI2194704.1"/>
    </source>
</evidence>
<comment type="similarity">
    <text evidence="1">Belongs to the ERGIC family.</text>
</comment>
<accession>A0A9W4T6F7</accession>
<evidence type="ECO:0000256" key="1">
    <source>
        <dbReference type="ARBA" id="ARBA00005648"/>
    </source>
</evidence>
<protein>
    <submittedName>
        <fullName evidence="3">2916_t:CDS:1</fullName>
    </submittedName>
</protein>
<dbReference type="GO" id="GO:0000139">
    <property type="term" value="C:Golgi membrane"/>
    <property type="evidence" value="ECO:0007669"/>
    <property type="project" value="TreeGrafter"/>
</dbReference>
<dbReference type="GO" id="GO:0006888">
    <property type="term" value="P:endoplasmic reticulum to Golgi vesicle-mediated transport"/>
    <property type="evidence" value="ECO:0007669"/>
    <property type="project" value="TreeGrafter"/>
</dbReference>
<evidence type="ECO:0000259" key="2">
    <source>
        <dbReference type="Pfam" id="PF07970"/>
    </source>
</evidence>
<proteinExistence type="inferred from homology"/>
<dbReference type="InterPro" id="IPR012936">
    <property type="entry name" value="Erv_C"/>
</dbReference>
<dbReference type="InterPro" id="IPR045888">
    <property type="entry name" value="Erv"/>
</dbReference>
<dbReference type="EMBL" id="CAMKVN010011292">
    <property type="protein sequence ID" value="CAI2194704.1"/>
    <property type="molecule type" value="Genomic_DNA"/>
</dbReference>